<comment type="caution">
    <text evidence="4">The sequence shown here is derived from an EMBL/GenBank/DDBJ whole genome shotgun (WGS) entry which is preliminary data.</text>
</comment>
<dbReference type="Gene3D" id="3.40.50.360">
    <property type="match status" value="1"/>
</dbReference>
<protein>
    <submittedName>
        <fullName evidence="4">Metallo-beta-lactamase protein</fullName>
    </submittedName>
</protein>
<keyword evidence="2" id="KW-0249">Electron transport</keyword>
<dbReference type="PANTHER" id="PTHR32145:SF20">
    <property type="entry name" value="FLAVOPROTEIN"/>
    <property type="match status" value="1"/>
</dbReference>
<dbReference type="PROSITE" id="PS50902">
    <property type="entry name" value="FLAVODOXIN_LIKE"/>
    <property type="match status" value="1"/>
</dbReference>
<gene>
    <name evidence="4" type="ORF">Q604_UNBC12656G0001</name>
</gene>
<dbReference type="InterPro" id="IPR051285">
    <property type="entry name" value="NADH_oxidoreductase_modular"/>
</dbReference>
<feature type="non-terminal residue" evidence="4">
    <location>
        <position position="105"/>
    </location>
</feature>
<dbReference type="GO" id="GO:0010181">
    <property type="term" value="F:FMN binding"/>
    <property type="evidence" value="ECO:0007669"/>
    <property type="project" value="InterPro"/>
</dbReference>
<dbReference type="AlphaFoldDB" id="W1XS14"/>
<sequence>IDYILRKYLHWSSYTACKKGVVIAFGSMYGNTRAIAQQLAKQLSKRGVTDIKIYDVSKTNASYIIADAWKYTNLVTIAPTYNLNLSLPMENFIHELKALNFQNHK</sequence>
<name>W1XS14_9ZZZZ</name>
<feature type="non-terminal residue" evidence="4">
    <location>
        <position position="1"/>
    </location>
</feature>
<dbReference type="SUPFAM" id="SSF52218">
    <property type="entry name" value="Flavoproteins"/>
    <property type="match status" value="1"/>
</dbReference>
<dbReference type="EMBL" id="AZMM01012656">
    <property type="protein sequence ID" value="ETJ32901.1"/>
    <property type="molecule type" value="Genomic_DNA"/>
</dbReference>
<evidence type="ECO:0000256" key="2">
    <source>
        <dbReference type="ARBA" id="ARBA00022982"/>
    </source>
</evidence>
<dbReference type="Pfam" id="PF00258">
    <property type="entry name" value="Flavodoxin_1"/>
    <property type="match status" value="1"/>
</dbReference>
<evidence type="ECO:0000256" key="1">
    <source>
        <dbReference type="ARBA" id="ARBA00022448"/>
    </source>
</evidence>
<dbReference type="InterPro" id="IPR029039">
    <property type="entry name" value="Flavoprotein-like_sf"/>
</dbReference>
<evidence type="ECO:0000259" key="3">
    <source>
        <dbReference type="PROSITE" id="PS50902"/>
    </source>
</evidence>
<keyword evidence="1" id="KW-0813">Transport</keyword>
<organism evidence="4">
    <name type="scientific">human gut metagenome</name>
    <dbReference type="NCBI Taxonomy" id="408170"/>
    <lineage>
        <taxon>unclassified sequences</taxon>
        <taxon>metagenomes</taxon>
        <taxon>organismal metagenomes</taxon>
    </lineage>
</organism>
<dbReference type="PANTHER" id="PTHR32145">
    <property type="entry name" value="DIFLAVIN FLAVOPROTEIN A 2-RELATED"/>
    <property type="match status" value="1"/>
</dbReference>
<proteinExistence type="predicted"/>
<feature type="domain" description="Flavodoxin-like" evidence="3">
    <location>
        <begin position="21"/>
        <end position="105"/>
    </location>
</feature>
<dbReference type="InterPro" id="IPR008254">
    <property type="entry name" value="Flavodoxin/NO_synth"/>
</dbReference>
<evidence type="ECO:0000313" key="4">
    <source>
        <dbReference type="EMBL" id="ETJ32901.1"/>
    </source>
</evidence>
<reference evidence="4" key="1">
    <citation type="submission" date="2013-12" db="EMBL/GenBank/DDBJ databases">
        <title>A Varibaculum cambriense genome reconstructed from a premature infant gut community with otherwise low bacterial novelty that shifts toward anaerobic metabolism during the third week of life.</title>
        <authorList>
            <person name="Brown C.T."/>
            <person name="Sharon I."/>
            <person name="Thomas B.C."/>
            <person name="Castelle C.J."/>
            <person name="Morowitz M.J."/>
            <person name="Banfield J.F."/>
        </authorList>
    </citation>
    <scope>NUCLEOTIDE SEQUENCE</scope>
</reference>
<accession>W1XS14</accession>